<dbReference type="EMBL" id="BAAAFD010000009">
    <property type="protein sequence ID" value="GAA0858640.1"/>
    <property type="molecule type" value="Genomic_DNA"/>
</dbReference>
<organism evidence="2 3">
    <name type="scientific">Aliiglaciecola litoralis</name>
    <dbReference type="NCBI Taxonomy" id="582857"/>
    <lineage>
        <taxon>Bacteria</taxon>
        <taxon>Pseudomonadati</taxon>
        <taxon>Pseudomonadota</taxon>
        <taxon>Gammaproteobacteria</taxon>
        <taxon>Alteromonadales</taxon>
        <taxon>Alteromonadaceae</taxon>
        <taxon>Aliiglaciecola</taxon>
    </lineage>
</organism>
<evidence type="ECO:0008006" key="4">
    <source>
        <dbReference type="Google" id="ProtNLM"/>
    </source>
</evidence>
<keyword evidence="1" id="KW-0732">Signal</keyword>
<dbReference type="Gene3D" id="3.40.710.10">
    <property type="entry name" value="DD-peptidase/beta-lactamase superfamily"/>
    <property type="match status" value="1"/>
</dbReference>
<feature type="signal peptide" evidence="1">
    <location>
        <begin position="1"/>
        <end position="19"/>
    </location>
</feature>
<comment type="caution">
    <text evidence="2">The sequence shown here is derived from an EMBL/GenBank/DDBJ whole genome shotgun (WGS) entry which is preliminary data.</text>
</comment>
<dbReference type="InterPro" id="IPR012338">
    <property type="entry name" value="Beta-lactam/transpept-like"/>
</dbReference>
<evidence type="ECO:0000313" key="3">
    <source>
        <dbReference type="Proteomes" id="UP001500359"/>
    </source>
</evidence>
<reference evidence="2 3" key="1">
    <citation type="journal article" date="2019" name="Int. J. Syst. Evol. Microbiol.">
        <title>The Global Catalogue of Microorganisms (GCM) 10K type strain sequencing project: providing services to taxonomists for standard genome sequencing and annotation.</title>
        <authorList>
            <consortium name="The Broad Institute Genomics Platform"/>
            <consortium name="The Broad Institute Genome Sequencing Center for Infectious Disease"/>
            <person name="Wu L."/>
            <person name="Ma J."/>
        </authorList>
    </citation>
    <scope>NUCLEOTIDE SEQUENCE [LARGE SCALE GENOMIC DNA]</scope>
    <source>
        <strain evidence="2 3">JCM 15896</strain>
    </source>
</reference>
<keyword evidence="3" id="KW-1185">Reference proteome</keyword>
<protein>
    <recommendedName>
        <fullName evidence="4">Beta-lactamase-related domain-containing protein</fullName>
    </recommendedName>
</protein>
<sequence length="580" mass="64058">MRIWLITFLLVIASKGASADCVFDCFSGTGENPRSELTFTTLTSSTALPLIDYVHYGVPAQAANPTNTFNGHLSLNITAGALAEQGTSLASVYIAADSLPPFSFSFVQYGTHVLPTQRQLINTGHTAWEWILLPGRVWNERGDNGYSRVALPFALQEINANCTHNGVMTFLFKDDGSVSDVAYQIAQETCRYFKFNLHGKIAASFTPALIANAQQVIDDYRREYANRLSLKPLAALASDYPNSGIDLTQIGSDQTASQLTTYGVLYNGTHYQGPCATRYGEYPFCDVMALPSYSIAKTIVAGLAVMRAEQKYPDKLQHLKVGEWVAECQGSQWQDVTLLNALDMATGNYQSAQALVDEKAQKTIDEFFVSASHADKIKHSCAYPRQSPPGSTFVYHTSDSYIVSRVLQQYQQQLRGPTADYFTDILVNELYKPLMLSPVTYSTKRTYDVQQQVWAGYGLTLLADDIAKLGQFVGQSNGKIQGQTVLDSKLLSEALQQSTNGGLQVSSNARYQHSVWAFDLKSSTQFNCSTATWIPYMSGFGGIGVVMLPNNMLYYFVSDNMQYGFVKTLMELHKIAPICE</sequence>
<dbReference type="Proteomes" id="UP001500359">
    <property type="component" value="Unassembled WGS sequence"/>
</dbReference>
<gene>
    <name evidence="2" type="ORF">GCM10009114_29020</name>
</gene>
<feature type="chain" id="PRO_5045433847" description="Beta-lactamase-related domain-containing protein" evidence="1">
    <location>
        <begin position="20"/>
        <end position="580"/>
    </location>
</feature>
<evidence type="ECO:0000256" key="1">
    <source>
        <dbReference type="SAM" id="SignalP"/>
    </source>
</evidence>
<evidence type="ECO:0000313" key="2">
    <source>
        <dbReference type="EMBL" id="GAA0858640.1"/>
    </source>
</evidence>
<name>A0ABN1LPF1_9ALTE</name>
<dbReference type="RefSeq" id="WP_343861222.1">
    <property type="nucleotide sequence ID" value="NZ_BAAAFD010000009.1"/>
</dbReference>
<proteinExistence type="predicted"/>
<accession>A0ABN1LPF1</accession>
<dbReference type="SUPFAM" id="SSF56601">
    <property type="entry name" value="beta-lactamase/transpeptidase-like"/>
    <property type="match status" value="1"/>
</dbReference>